<dbReference type="AlphaFoldDB" id="G8YE49"/>
<dbReference type="InterPro" id="IPR004843">
    <property type="entry name" value="Calcineurin-like_PHP"/>
</dbReference>
<evidence type="ECO:0000256" key="1">
    <source>
        <dbReference type="ARBA" id="ARBA00022801"/>
    </source>
</evidence>
<keyword evidence="1" id="KW-0378">Hydrolase</keyword>
<dbReference type="EMBL" id="FO082051">
    <property type="protein sequence ID" value="CCE81448.1"/>
    <property type="molecule type" value="Genomic_DNA"/>
</dbReference>
<dbReference type="OMA" id="RYEATIM"/>
<gene>
    <name evidence="5" type="primary">Piso0_002104</name>
    <name evidence="5" type="ORF">GNLVRS01_PISO0I02978g</name>
</gene>
<organism evidence="5 6">
    <name type="scientific">Pichia sorbitophila (strain ATCC MYA-4447 / BCRC 22081 / CBS 7064 / NBRC 10061 / NRRL Y-12695)</name>
    <name type="common">Hybrid yeast</name>
    <dbReference type="NCBI Taxonomy" id="559304"/>
    <lineage>
        <taxon>Eukaryota</taxon>
        <taxon>Fungi</taxon>
        <taxon>Dikarya</taxon>
        <taxon>Ascomycota</taxon>
        <taxon>Saccharomycotina</taxon>
        <taxon>Pichiomycetes</taxon>
        <taxon>Debaryomycetaceae</taxon>
        <taxon>Millerozyma</taxon>
    </lineage>
</organism>
<dbReference type="Pfam" id="PF00149">
    <property type="entry name" value="Metallophos"/>
    <property type="match status" value="1"/>
</dbReference>
<feature type="domain" description="Calcineurin-like phosphoesterase" evidence="4">
    <location>
        <begin position="344"/>
        <end position="545"/>
    </location>
</feature>
<feature type="signal peptide" evidence="3">
    <location>
        <begin position="1"/>
        <end position="19"/>
    </location>
</feature>
<dbReference type="InParanoid" id="G8YE49"/>
<dbReference type="Proteomes" id="UP000005222">
    <property type="component" value="Chromosome I"/>
</dbReference>
<evidence type="ECO:0000256" key="3">
    <source>
        <dbReference type="SAM" id="SignalP"/>
    </source>
</evidence>
<keyword evidence="6" id="KW-1185">Reference proteome</keyword>
<proteinExistence type="predicted"/>
<dbReference type="CDD" id="cd00842">
    <property type="entry name" value="MPP_ASMase"/>
    <property type="match status" value="1"/>
</dbReference>
<dbReference type="PANTHER" id="PTHR10340:SF27">
    <property type="entry name" value="ACL091CP"/>
    <property type="match status" value="1"/>
</dbReference>
<dbReference type="GO" id="GO:0008081">
    <property type="term" value="F:phosphoric diester hydrolase activity"/>
    <property type="evidence" value="ECO:0007669"/>
    <property type="project" value="TreeGrafter"/>
</dbReference>
<dbReference type="SUPFAM" id="SSF56300">
    <property type="entry name" value="Metallo-dependent phosphatases"/>
    <property type="match status" value="1"/>
</dbReference>
<sequence>MLQSLFIWCLLGLLGVVSSQTVIGRESLTKQVQARDQLAPSIFDSLSANETQFIDKTLEKLEKDQKSLDKCNKCKHKLKFASDLIHKEPQYKHLVSLVLFKQCLQQHSNNIAKCSGTEFFLITGGKGKQNVSTPDSQATFSTPYVNFFDNDFLQVLTHFQDSSDVDLQMFCAYEESACDYPDVGSVDVWAPDLEKKWPPKQPKHYSEPEYKKKDRDVFHVLHLSDTHVQLRYTIGSESNCTGYICCLPESFSVDLPKRGYNFSDAIREFEPNLDPSTHLNYSFYPDAHYSGDEYIKGEYYDYPKDKGFSSVILPTTAFGGYKCDVPVVLLNNTLRYIRNSDMFDSFKFTIFTGDLVDHDSLHADAELTKKEEFETFALMKHYLNNQTIFPVLGNHDAFPYAQMAPMKYDHDSYFDWNEELMQQLWTNYSWVPENKSNPIKQHYAGYSVETPQGLKIISLNSNTYYESNLWAYLNVLSDWDSFGQWQFLIDELVESEAKGQRVWILAHVPMNRGYAIFTQSRIFNKIVERFSPYTIASLFFGHTHEDQFHVLYKPNSSKEDEDVINMSWVSHSVTPIQYNNPAWRYYEVEEESFNIRNSLNFYTRLNDTFANDGAEPVWYPEYSARETYDPEGSWPATAPLNGTFWHRYVASRLRNDTDIETNQRYIGLQYRLSPFVPDCNNGTGVSTECYNSNWCDVSAYDAVDYQACKRPKHPKHS</sequence>
<keyword evidence="3" id="KW-0732">Signal</keyword>
<dbReference type="STRING" id="559304.G8YE49"/>
<evidence type="ECO:0000313" key="5">
    <source>
        <dbReference type="EMBL" id="CCE81448.1"/>
    </source>
</evidence>
<feature type="chain" id="PRO_5003519057" evidence="3">
    <location>
        <begin position="20"/>
        <end position="717"/>
    </location>
</feature>
<evidence type="ECO:0000313" key="6">
    <source>
        <dbReference type="Proteomes" id="UP000005222"/>
    </source>
</evidence>
<keyword evidence="2" id="KW-0325">Glycoprotein</keyword>
<dbReference type="InterPro" id="IPR029052">
    <property type="entry name" value="Metallo-depent_PP-like"/>
</dbReference>
<dbReference type="InterPro" id="IPR041805">
    <property type="entry name" value="ASMase/PPN1_MPP"/>
</dbReference>
<dbReference type="Gene3D" id="3.60.21.10">
    <property type="match status" value="1"/>
</dbReference>
<dbReference type="PANTHER" id="PTHR10340">
    <property type="entry name" value="SPHINGOMYELIN PHOSPHODIESTERASE"/>
    <property type="match status" value="1"/>
</dbReference>
<dbReference type="HOGENOM" id="CLU_014743_2_0_1"/>
<dbReference type="eggNOG" id="KOG3770">
    <property type="taxonomic scope" value="Eukaryota"/>
</dbReference>
<dbReference type="OrthoDB" id="282973at2759"/>
<reference evidence="5 6" key="1">
    <citation type="journal article" date="2012" name="G3 (Bethesda)">
        <title>Pichia sorbitophila, an interspecies yeast hybrid reveals early steps of genome resolution following polyploidization.</title>
        <authorList>
            <person name="Leh Louis V."/>
            <person name="Despons L."/>
            <person name="Friedrich A."/>
            <person name="Martin T."/>
            <person name="Durrens P."/>
            <person name="Casaregola S."/>
            <person name="Neuveglise C."/>
            <person name="Fairhead C."/>
            <person name="Marck C."/>
            <person name="Cruz J.A."/>
            <person name="Straub M.L."/>
            <person name="Kugler V."/>
            <person name="Sacerdot C."/>
            <person name="Uzunov Z."/>
            <person name="Thierry A."/>
            <person name="Weiss S."/>
            <person name="Bleykasten C."/>
            <person name="De Montigny J."/>
            <person name="Jacques N."/>
            <person name="Jung P."/>
            <person name="Lemaire M."/>
            <person name="Mallet S."/>
            <person name="Morel G."/>
            <person name="Richard G.F."/>
            <person name="Sarkar A."/>
            <person name="Savel G."/>
            <person name="Schacherer J."/>
            <person name="Seret M.L."/>
            <person name="Talla E."/>
            <person name="Samson G."/>
            <person name="Jubin C."/>
            <person name="Poulain J."/>
            <person name="Vacherie B."/>
            <person name="Barbe V."/>
            <person name="Pelletier E."/>
            <person name="Sherman D.J."/>
            <person name="Westhof E."/>
            <person name="Weissenbach J."/>
            <person name="Baret P.V."/>
            <person name="Wincker P."/>
            <person name="Gaillardin C."/>
            <person name="Dujon B."/>
            <person name="Souciet J.L."/>
        </authorList>
    </citation>
    <scope>NUCLEOTIDE SEQUENCE [LARGE SCALE GENOMIC DNA]</scope>
    <source>
        <strain evidence="6">ATCC MYA-4447 / BCRC 22081 / CBS 7064 / NBRC 10061 / NRRL Y-12695</strain>
    </source>
</reference>
<evidence type="ECO:0000259" key="4">
    <source>
        <dbReference type="Pfam" id="PF00149"/>
    </source>
</evidence>
<evidence type="ECO:0000256" key="2">
    <source>
        <dbReference type="ARBA" id="ARBA00023180"/>
    </source>
</evidence>
<protein>
    <submittedName>
        <fullName evidence="5">Piso0_002104 protein</fullName>
    </submittedName>
</protein>
<name>G8YE49_PICSO</name>
<accession>G8YE49</accession>